<feature type="transmembrane region" description="Helical" evidence="6">
    <location>
        <begin position="43"/>
        <end position="64"/>
    </location>
</feature>
<keyword evidence="2" id="KW-1003">Cell membrane</keyword>
<gene>
    <name evidence="7" type="ORF">O987_01200</name>
</gene>
<keyword evidence="4 6" id="KW-1133">Transmembrane helix</keyword>
<dbReference type="PANTHER" id="PTHR30213:SF1">
    <property type="entry name" value="INNER MEMBRANE PROTEIN YHJD"/>
    <property type="match status" value="1"/>
</dbReference>
<dbReference type="Pfam" id="PF03631">
    <property type="entry name" value="Virul_fac_BrkB"/>
    <property type="match status" value="1"/>
</dbReference>
<evidence type="ECO:0000313" key="8">
    <source>
        <dbReference type="Proteomes" id="UP000028782"/>
    </source>
</evidence>
<evidence type="ECO:0000256" key="4">
    <source>
        <dbReference type="ARBA" id="ARBA00022989"/>
    </source>
</evidence>
<keyword evidence="5 6" id="KW-0472">Membrane</keyword>
<keyword evidence="3 6" id="KW-0812">Transmembrane</keyword>
<dbReference type="GO" id="GO:0005886">
    <property type="term" value="C:plasma membrane"/>
    <property type="evidence" value="ECO:0007669"/>
    <property type="project" value="UniProtKB-SubCell"/>
</dbReference>
<name>A0A076PM46_COMTE</name>
<evidence type="ECO:0000256" key="6">
    <source>
        <dbReference type="SAM" id="Phobius"/>
    </source>
</evidence>
<comment type="subcellular location">
    <subcellularLocation>
        <location evidence="1">Cell membrane</location>
        <topology evidence="1">Multi-pass membrane protein</topology>
    </subcellularLocation>
</comment>
<protein>
    <submittedName>
        <fullName evidence="7">Ribonuclease BN</fullName>
    </submittedName>
</protein>
<dbReference type="EMBL" id="CP006704">
    <property type="protein sequence ID" value="AIJ44437.1"/>
    <property type="molecule type" value="Genomic_DNA"/>
</dbReference>
<feature type="transmembrane region" description="Helical" evidence="6">
    <location>
        <begin position="154"/>
        <end position="177"/>
    </location>
</feature>
<accession>A0A076PM46</accession>
<reference evidence="7 8" key="1">
    <citation type="journal article" date="2014" name="Genome Announc.">
        <title>Complete Genome Sequence of Polychlorinated Biphenyl Degrader Comamonas testosteroni TK102 (NBRC 109938).</title>
        <authorList>
            <person name="Fukuda K."/>
            <person name="Hosoyama A."/>
            <person name="Tsuchikane K."/>
            <person name="Ohji S."/>
            <person name="Yamazoe A."/>
            <person name="Fujita N."/>
            <person name="Shintani M."/>
            <person name="Kimbara K."/>
        </authorList>
    </citation>
    <scope>NUCLEOTIDE SEQUENCE [LARGE SCALE GENOMIC DNA]</scope>
    <source>
        <strain evidence="7">TK102</strain>
    </source>
</reference>
<feature type="transmembrane region" description="Helical" evidence="6">
    <location>
        <begin position="258"/>
        <end position="285"/>
    </location>
</feature>
<evidence type="ECO:0000256" key="1">
    <source>
        <dbReference type="ARBA" id="ARBA00004651"/>
    </source>
</evidence>
<proteinExistence type="predicted"/>
<dbReference type="Proteomes" id="UP000028782">
    <property type="component" value="Chromosome"/>
</dbReference>
<dbReference type="RefSeq" id="WP_043370562.1">
    <property type="nucleotide sequence ID" value="NZ_CP006704.1"/>
</dbReference>
<dbReference type="KEGG" id="ctes:O987_01200"/>
<feature type="transmembrane region" description="Helical" evidence="6">
    <location>
        <begin position="103"/>
        <end position="124"/>
    </location>
</feature>
<dbReference type="AlphaFoldDB" id="A0A076PM46"/>
<dbReference type="InterPro" id="IPR017039">
    <property type="entry name" value="Virul_fac_BrkB"/>
</dbReference>
<dbReference type="PIRSF" id="PIRSF035875">
    <property type="entry name" value="RNase_BN"/>
    <property type="match status" value="1"/>
</dbReference>
<sequence>MAFDTSGWQHKLRRLTQPLQPLIDSVQLWLQADGLRMSAAMSFYGMLSLAPLLLAVVGLLGWWLDRSYVESTLISQIQSVVGERAAQVVKSALASAQNANQGSLASVLGLMMMLSGATGVFVELQASLDKLWSMGEESRPQENKPWWSMAISRLWGLSYVVGLGFLLLVSMVLSTAIQMITKWANDELQLVPLGPLMGLINEGLSFGIAVLLFWGLMRMGAGIKPSTRYLLLGSLTGAALFTIGKQALAWYLSTAAVVSAYGAAGSLVVVLMWFYFTSAILLFSAATAKACSRSRVQWTVPFVARKASSARPMDLQRLPENAGENI</sequence>
<evidence type="ECO:0000256" key="3">
    <source>
        <dbReference type="ARBA" id="ARBA00022692"/>
    </source>
</evidence>
<organism evidence="7 8">
    <name type="scientific">Comamonas testosteroni TK102</name>
    <dbReference type="NCBI Taxonomy" id="1392005"/>
    <lineage>
        <taxon>Bacteria</taxon>
        <taxon>Pseudomonadati</taxon>
        <taxon>Pseudomonadota</taxon>
        <taxon>Betaproteobacteria</taxon>
        <taxon>Burkholderiales</taxon>
        <taxon>Comamonadaceae</taxon>
        <taxon>Comamonas</taxon>
    </lineage>
</organism>
<dbReference type="PANTHER" id="PTHR30213">
    <property type="entry name" value="INNER MEMBRANE PROTEIN YHJD"/>
    <property type="match status" value="1"/>
</dbReference>
<feature type="transmembrane region" description="Helical" evidence="6">
    <location>
        <begin position="229"/>
        <end position="252"/>
    </location>
</feature>
<evidence type="ECO:0000256" key="2">
    <source>
        <dbReference type="ARBA" id="ARBA00022475"/>
    </source>
</evidence>
<evidence type="ECO:0000313" key="7">
    <source>
        <dbReference type="EMBL" id="AIJ44437.1"/>
    </source>
</evidence>
<evidence type="ECO:0000256" key="5">
    <source>
        <dbReference type="ARBA" id="ARBA00023136"/>
    </source>
</evidence>
<dbReference type="HOGENOM" id="CLU_045539_5_3_4"/>
<feature type="transmembrane region" description="Helical" evidence="6">
    <location>
        <begin position="197"/>
        <end position="217"/>
    </location>
</feature>